<dbReference type="Proteomes" id="UP000482960">
    <property type="component" value="Unassembled WGS sequence"/>
</dbReference>
<dbReference type="AlphaFoldDB" id="A0A6V8L3M9"/>
<sequence>MCTISPLDSWVAETFVVFATDETYFQKGRTVNRGLGYLRRYAQAGTGGRHSAHPSVPFRQHVRLIRVGDTVLEWLIAACW</sequence>
<reference evidence="1 2" key="2">
    <citation type="submission" date="2020-03" db="EMBL/GenBank/DDBJ databases">
        <authorList>
            <person name="Ichikawa N."/>
            <person name="Kimura A."/>
            <person name="Kitahashi Y."/>
            <person name="Uohara A."/>
        </authorList>
    </citation>
    <scope>NUCLEOTIDE SEQUENCE [LARGE SCALE GENOMIC DNA]</scope>
    <source>
        <strain evidence="1 2">NBRC 108638</strain>
    </source>
</reference>
<organism evidence="1 2">
    <name type="scientific">Phytohabitans rumicis</name>
    <dbReference type="NCBI Taxonomy" id="1076125"/>
    <lineage>
        <taxon>Bacteria</taxon>
        <taxon>Bacillati</taxon>
        <taxon>Actinomycetota</taxon>
        <taxon>Actinomycetes</taxon>
        <taxon>Micromonosporales</taxon>
        <taxon>Micromonosporaceae</taxon>
    </lineage>
</organism>
<comment type="caution">
    <text evidence="1">The sequence shown here is derived from an EMBL/GenBank/DDBJ whole genome shotgun (WGS) entry which is preliminary data.</text>
</comment>
<gene>
    <name evidence="1" type="ORF">Prum_055050</name>
</gene>
<name>A0A6V8L3M9_9ACTN</name>
<protein>
    <submittedName>
        <fullName evidence="1">Uncharacterized protein</fullName>
    </submittedName>
</protein>
<reference evidence="1 2" key="1">
    <citation type="submission" date="2020-03" db="EMBL/GenBank/DDBJ databases">
        <title>Whole genome shotgun sequence of Phytohabitans rumicis NBRC 108638.</title>
        <authorList>
            <person name="Komaki H."/>
            <person name="Tamura T."/>
        </authorList>
    </citation>
    <scope>NUCLEOTIDE SEQUENCE [LARGE SCALE GENOMIC DNA]</scope>
    <source>
        <strain evidence="1 2">NBRC 108638</strain>
    </source>
</reference>
<proteinExistence type="predicted"/>
<accession>A0A6V8L3M9</accession>
<evidence type="ECO:0000313" key="1">
    <source>
        <dbReference type="EMBL" id="GFJ91863.1"/>
    </source>
</evidence>
<evidence type="ECO:0000313" key="2">
    <source>
        <dbReference type="Proteomes" id="UP000482960"/>
    </source>
</evidence>
<keyword evidence="2" id="KW-1185">Reference proteome</keyword>
<dbReference type="EMBL" id="BLPG01000001">
    <property type="protein sequence ID" value="GFJ91863.1"/>
    <property type="molecule type" value="Genomic_DNA"/>
</dbReference>